<feature type="domain" description="N-acetyltransferase" evidence="1">
    <location>
        <begin position="2"/>
        <end position="150"/>
    </location>
</feature>
<dbReference type="EMBL" id="MFTT01000029">
    <property type="protein sequence ID" value="OGI69260.1"/>
    <property type="molecule type" value="Genomic_DNA"/>
</dbReference>
<dbReference type="SUPFAM" id="SSF55729">
    <property type="entry name" value="Acyl-CoA N-acyltransferases (Nat)"/>
    <property type="match status" value="1"/>
</dbReference>
<dbReference type="Gene3D" id="3.40.630.30">
    <property type="match status" value="1"/>
</dbReference>
<dbReference type="PROSITE" id="PS51186">
    <property type="entry name" value="GNAT"/>
    <property type="match status" value="1"/>
</dbReference>
<reference evidence="2 3" key="1">
    <citation type="journal article" date="2016" name="Nat. Commun.">
        <title>Thousands of microbial genomes shed light on interconnected biogeochemical processes in an aquifer system.</title>
        <authorList>
            <person name="Anantharaman K."/>
            <person name="Brown C.T."/>
            <person name="Hug L.A."/>
            <person name="Sharon I."/>
            <person name="Castelle C.J."/>
            <person name="Probst A.J."/>
            <person name="Thomas B.C."/>
            <person name="Singh A."/>
            <person name="Wilkins M.J."/>
            <person name="Karaoz U."/>
            <person name="Brodie E.L."/>
            <person name="Williams K.H."/>
            <person name="Hubbard S.S."/>
            <person name="Banfield J.F."/>
        </authorList>
    </citation>
    <scope>NUCLEOTIDE SEQUENCE [LARGE SCALE GENOMIC DNA]</scope>
</reference>
<protein>
    <recommendedName>
        <fullName evidence="1">N-acetyltransferase domain-containing protein</fullName>
    </recommendedName>
</protein>
<evidence type="ECO:0000313" key="3">
    <source>
        <dbReference type="Proteomes" id="UP000178059"/>
    </source>
</evidence>
<dbReference type="Proteomes" id="UP000178059">
    <property type="component" value="Unassembled WGS sequence"/>
</dbReference>
<dbReference type="AlphaFoldDB" id="A0A1F6VHZ4"/>
<dbReference type="GO" id="GO:0016747">
    <property type="term" value="F:acyltransferase activity, transferring groups other than amino-acyl groups"/>
    <property type="evidence" value="ECO:0007669"/>
    <property type="project" value="InterPro"/>
</dbReference>
<accession>A0A1F6VHZ4</accession>
<evidence type="ECO:0000259" key="1">
    <source>
        <dbReference type="PROSITE" id="PS51186"/>
    </source>
</evidence>
<dbReference type="InterPro" id="IPR000182">
    <property type="entry name" value="GNAT_dom"/>
</dbReference>
<dbReference type="InterPro" id="IPR016181">
    <property type="entry name" value="Acyl_CoA_acyltransferase"/>
</dbReference>
<dbReference type="Pfam" id="PF00583">
    <property type="entry name" value="Acetyltransf_1"/>
    <property type="match status" value="1"/>
</dbReference>
<dbReference type="CDD" id="cd04301">
    <property type="entry name" value="NAT_SF"/>
    <property type="match status" value="1"/>
</dbReference>
<organism evidence="2 3">
    <name type="scientific">Candidatus Nomurabacteria bacterium RIFCSPHIGHO2_01_FULL_42_16</name>
    <dbReference type="NCBI Taxonomy" id="1801743"/>
    <lineage>
        <taxon>Bacteria</taxon>
        <taxon>Candidatus Nomuraibacteriota</taxon>
    </lineage>
</organism>
<sequence>MLIYREILPNESVAKECARMIQEYSWGTDYPVNAWSELKESDHIIGCFDDEKLVGLGSVTCIASPDKVDNGLPWLADAVVLSEYRRRGIYKSLYNMRIEHFKKNNAQIILTCTDNPVIENFLLQNGWLLRRTTKDESGGDCKVFQINPQT</sequence>
<name>A0A1F6VHZ4_9BACT</name>
<proteinExistence type="predicted"/>
<comment type="caution">
    <text evidence="2">The sequence shown here is derived from an EMBL/GenBank/DDBJ whole genome shotgun (WGS) entry which is preliminary data.</text>
</comment>
<evidence type="ECO:0000313" key="2">
    <source>
        <dbReference type="EMBL" id="OGI69260.1"/>
    </source>
</evidence>
<gene>
    <name evidence="2" type="ORF">A2824_02270</name>
</gene>